<feature type="transmembrane region" description="Helical" evidence="1">
    <location>
        <begin position="66"/>
        <end position="90"/>
    </location>
</feature>
<sequence length="94" mass="10837">MVDFQPSMPFIWALPVTFIAVHSLIHSSFLDYWQLFVFPFLTEGLAQGEVVQLFHLQYQRGQSWPFFFIISTPALASLLLPSCWICKALLSSLR</sequence>
<keyword evidence="1" id="KW-0812">Transmembrane</keyword>
<organism evidence="2">
    <name type="scientific">Mus musculus</name>
    <name type="common">Mouse</name>
    <dbReference type="NCBI Taxonomy" id="10090"/>
    <lineage>
        <taxon>Eukaryota</taxon>
        <taxon>Metazoa</taxon>
        <taxon>Chordata</taxon>
        <taxon>Craniata</taxon>
        <taxon>Vertebrata</taxon>
        <taxon>Euteleostomi</taxon>
        <taxon>Mammalia</taxon>
        <taxon>Eutheria</taxon>
        <taxon>Euarchontoglires</taxon>
        <taxon>Glires</taxon>
        <taxon>Rodentia</taxon>
        <taxon>Myomorpha</taxon>
        <taxon>Muroidea</taxon>
        <taxon>Muridae</taxon>
        <taxon>Murinae</taxon>
        <taxon>Mus</taxon>
        <taxon>Mus</taxon>
    </lineage>
</organism>
<reference evidence="2" key="8">
    <citation type="journal article" date="2005" name="Science">
        <title>Antisense Transcription in the Mammalian Transcriptome.</title>
        <authorList>
            <consortium name="RIKEN Genome Exploration Research Group and Genome Science Group (Genome Network Project Core Group) and the FANTOM Consortium"/>
        </authorList>
    </citation>
    <scope>NUCLEOTIDE SEQUENCE</scope>
    <source>
        <strain evidence="2">C57BL/6J</strain>
        <tissue evidence="2">Inner ear</tissue>
    </source>
</reference>
<reference evidence="2" key="1">
    <citation type="journal article" date="1999" name="Methods Enzymol.">
        <title>High-efficiency full-length cDNA cloning.</title>
        <authorList>
            <person name="Carninci P."/>
            <person name="Hayashizaki Y."/>
        </authorList>
    </citation>
    <scope>NUCLEOTIDE SEQUENCE</scope>
    <source>
        <strain evidence="2">C57BL/6J</strain>
        <tissue evidence="2">Inner ear</tissue>
    </source>
</reference>
<keyword evidence="1" id="KW-0472">Membrane</keyword>
<reference evidence="2" key="7">
    <citation type="journal article" date="2005" name="Science">
        <title>The Transcriptional Landscape of the Mammalian Genome.</title>
        <authorList>
            <consortium name="The FANTOM Consortium"/>
            <consortium name="Riken Genome Exploration Research Group and Genome Science Group (Genome Network Project Core Group)"/>
        </authorList>
    </citation>
    <scope>NUCLEOTIDE SEQUENCE</scope>
    <source>
        <strain evidence="2">C57BL/6J</strain>
        <tissue evidence="2">Inner ear</tissue>
    </source>
</reference>
<name>Q3TZC5_MOUSE</name>
<reference evidence="2" key="6">
    <citation type="submission" date="2004-03" db="EMBL/GenBank/DDBJ databases">
        <authorList>
            <person name="Arakawa T."/>
            <person name="Carninci P."/>
            <person name="Fukuda S."/>
            <person name="Hashizume W."/>
            <person name="Hayashida K."/>
            <person name="Hori F."/>
            <person name="Iida J."/>
            <person name="Imamura K."/>
            <person name="Imotani K."/>
            <person name="Itoh M."/>
            <person name="Kanagawa S."/>
            <person name="Kawai J."/>
            <person name="Kojima M."/>
            <person name="Konno H."/>
            <person name="Murata M."/>
            <person name="Nakamura M."/>
            <person name="Ninomiya N."/>
            <person name="Nishiyori H."/>
            <person name="Nomura K."/>
            <person name="Ohno M."/>
            <person name="Sakazume N."/>
            <person name="Sano H."/>
            <person name="Sasaki D."/>
            <person name="Shibata K."/>
            <person name="Shiraki T."/>
            <person name="Tagami M."/>
            <person name="Tagami Y."/>
            <person name="Waki K."/>
            <person name="Watahiki A."/>
            <person name="Muramatsu M."/>
            <person name="Hayashizaki Y."/>
        </authorList>
    </citation>
    <scope>NUCLEOTIDE SEQUENCE</scope>
    <source>
        <strain evidence="2">C57BL/6J</strain>
        <tissue evidence="2">Inner ear</tissue>
    </source>
</reference>
<reference evidence="2" key="2">
    <citation type="journal article" date="2000" name="Genome Res.">
        <title>Normalization and subtraction of cap-trapper-selected cDNAs to prepare full-length cDNA libraries for rapid discovery of new genes.</title>
        <authorList>
            <person name="Carninci P."/>
            <person name="Shibata Y."/>
            <person name="Hayatsu N."/>
            <person name="Sugahara Y."/>
            <person name="Shibata K."/>
            <person name="Itoh M."/>
            <person name="Konno H."/>
            <person name="Okazaki Y."/>
            <person name="Muramatsu M."/>
            <person name="Hayashizaki Y."/>
        </authorList>
    </citation>
    <scope>NUCLEOTIDE SEQUENCE</scope>
    <source>
        <strain evidence="2">C57BL/6J</strain>
        <tissue evidence="2">Inner ear</tissue>
    </source>
</reference>
<dbReference type="EMBL" id="AK157959">
    <property type="protein sequence ID" value="BAE34284.1"/>
    <property type="molecule type" value="mRNA"/>
</dbReference>
<keyword evidence="1" id="KW-1133">Transmembrane helix</keyword>
<evidence type="ECO:0000313" key="2">
    <source>
        <dbReference type="EMBL" id="BAE34284.1"/>
    </source>
</evidence>
<feature type="transmembrane region" description="Helical" evidence="1">
    <location>
        <begin position="12"/>
        <end position="30"/>
    </location>
</feature>
<accession>Q3TZC5</accession>
<reference evidence="2" key="4">
    <citation type="journal article" date="2001" name="Nature">
        <title>Functional annotation of a full-length mouse cDNA collection.</title>
        <authorList>
            <consortium name="The RIKEN Genome Exploration Research Group Phase II Team and the FANTOM Consortium"/>
        </authorList>
    </citation>
    <scope>NUCLEOTIDE SEQUENCE</scope>
    <source>
        <strain evidence="2">C57BL/6J</strain>
        <tissue evidence="2">Inner ear</tissue>
    </source>
</reference>
<dbReference type="AlphaFoldDB" id="Q3TZC5"/>
<proteinExistence type="evidence at transcript level"/>
<reference evidence="2" key="3">
    <citation type="journal article" date="2000" name="Genome Res.">
        <title>RIKEN integrated sequence analysis (RISA) system--384-format sequencing pipeline with 384 multicapillary sequencer.</title>
        <authorList>
            <person name="Shibata K."/>
            <person name="Itoh M."/>
            <person name="Aizawa K."/>
            <person name="Nagaoka S."/>
            <person name="Sasaki N."/>
            <person name="Carninci P."/>
            <person name="Konno H."/>
            <person name="Akiyama J."/>
            <person name="Nishi K."/>
            <person name="Kitsunai T."/>
            <person name="Tashiro H."/>
            <person name="Itoh M."/>
            <person name="Sumi N."/>
            <person name="Ishii Y."/>
            <person name="Nakamura S."/>
            <person name="Hazama M."/>
            <person name="Nishine T."/>
            <person name="Harada A."/>
            <person name="Yamamoto R."/>
            <person name="Matsumoto H."/>
            <person name="Sakaguchi S."/>
            <person name="Ikegami T."/>
            <person name="Kashiwagi K."/>
            <person name="Fujiwake S."/>
            <person name="Inoue K."/>
            <person name="Togawa Y."/>
            <person name="Izawa M."/>
            <person name="Ohara E."/>
            <person name="Watahiki M."/>
            <person name="Yoneda Y."/>
            <person name="Ishikawa T."/>
            <person name="Ozawa K."/>
            <person name="Tanaka T."/>
            <person name="Matsuura S."/>
            <person name="Kawai J."/>
            <person name="Okazaki Y."/>
            <person name="Muramatsu M."/>
            <person name="Inoue Y."/>
            <person name="Kira A."/>
            <person name="Hayashizaki Y."/>
        </authorList>
    </citation>
    <scope>NUCLEOTIDE SEQUENCE</scope>
    <source>
        <strain evidence="2">C57BL/6J</strain>
        <tissue evidence="2">Inner ear</tissue>
    </source>
</reference>
<protein>
    <submittedName>
        <fullName evidence="2">Uncharacterized protein</fullName>
    </submittedName>
</protein>
<evidence type="ECO:0000256" key="1">
    <source>
        <dbReference type="SAM" id="Phobius"/>
    </source>
</evidence>
<reference evidence="2" key="5">
    <citation type="journal article" date="2002" name="Nature">
        <title>Analysis of the mouse transcriptome based on functional annotation of 60,770 full-length cDNAs.</title>
        <authorList>
            <consortium name="The FANTOM Consortium and the RIKEN Genome Exploration Research Group Phase I and II Team"/>
        </authorList>
    </citation>
    <scope>NUCLEOTIDE SEQUENCE</scope>
    <source>
        <strain evidence="2">C57BL/6J</strain>
        <tissue evidence="2">Inner ear</tissue>
    </source>
</reference>